<name>A0A5N4B2P4_PHOPY</name>
<accession>A0A5N4B2P4</accession>
<dbReference type="EMBL" id="VVIM01000001">
    <property type="protein sequence ID" value="KAB0803823.1"/>
    <property type="molecule type" value="Genomic_DNA"/>
</dbReference>
<proteinExistence type="predicted"/>
<dbReference type="InParanoid" id="A0A5N4B2P4"/>
<evidence type="ECO:0000313" key="4">
    <source>
        <dbReference type="Proteomes" id="UP000327044"/>
    </source>
</evidence>
<organism evidence="3 4">
    <name type="scientific">Photinus pyralis</name>
    <name type="common">Common eastern firefly</name>
    <name type="synonym">Lampyris pyralis</name>
    <dbReference type="NCBI Taxonomy" id="7054"/>
    <lineage>
        <taxon>Eukaryota</taxon>
        <taxon>Metazoa</taxon>
        <taxon>Ecdysozoa</taxon>
        <taxon>Arthropoda</taxon>
        <taxon>Hexapoda</taxon>
        <taxon>Insecta</taxon>
        <taxon>Pterygota</taxon>
        <taxon>Neoptera</taxon>
        <taxon>Endopterygota</taxon>
        <taxon>Coleoptera</taxon>
        <taxon>Polyphaga</taxon>
        <taxon>Elateriformia</taxon>
        <taxon>Elateroidea</taxon>
        <taxon>Lampyridae</taxon>
        <taxon>Lampyrinae</taxon>
        <taxon>Photinus</taxon>
    </lineage>
</organism>
<feature type="compositionally biased region" description="Basic and acidic residues" evidence="1">
    <location>
        <begin position="206"/>
        <end position="215"/>
    </location>
</feature>
<feature type="domain" description="DDE-1" evidence="2">
    <location>
        <begin position="42"/>
        <end position="92"/>
    </location>
</feature>
<evidence type="ECO:0000256" key="1">
    <source>
        <dbReference type="SAM" id="MobiDB-lite"/>
    </source>
</evidence>
<dbReference type="GO" id="GO:0003676">
    <property type="term" value="F:nucleic acid binding"/>
    <property type="evidence" value="ECO:0007669"/>
    <property type="project" value="InterPro"/>
</dbReference>
<dbReference type="Proteomes" id="UP000327044">
    <property type="component" value="Unassembled WGS sequence"/>
</dbReference>
<comment type="caution">
    <text evidence="3">The sequence shown here is derived from an EMBL/GenBank/DDBJ whole genome shotgun (WGS) entry which is preliminary data.</text>
</comment>
<dbReference type="AlphaFoldDB" id="A0A5N4B2P4"/>
<feature type="region of interest" description="Disordered" evidence="1">
    <location>
        <begin position="124"/>
        <end position="155"/>
    </location>
</feature>
<keyword evidence="4" id="KW-1185">Reference proteome</keyword>
<protein>
    <recommendedName>
        <fullName evidence="2">DDE-1 domain-containing protein</fullName>
    </recommendedName>
</protein>
<feature type="compositionally biased region" description="Acidic residues" evidence="1">
    <location>
        <begin position="192"/>
        <end position="205"/>
    </location>
</feature>
<evidence type="ECO:0000259" key="2">
    <source>
        <dbReference type="Pfam" id="PF03184"/>
    </source>
</evidence>
<evidence type="ECO:0000313" key="3">
    <source>
        <dbReference type="EMBL" id="KAB0803823.1"/>
    </source>
</evidence>
<feature type="region of interest" description="Disordered" evidence="1">
    <location>
        <begin position="186"/>
        <end position="215"/>
    </location>
</feature>
<sequence>MISPRYHFKQHMVTGAPAGTVGSANPSRWMSTELFSLFTRESIIFDNLEAHISIEVVEKARAAVVHIVTRPPHCSHKLQPLDVAVFASFKAKSGFSKSGIYPFNDEVFTYTDFMVSSVTDRAEDRTIESLETSSANAGPRKIQRNQRKKKSSIITSTPEKNAIWEAKKPKTTKKIVRKEVDIDSDKDKPVFDDEDDNDITDSSDSSEDKENFFDENPKPELKSWVVVEFDGRKSILFYVGQIIEEHSDCFKINFLKRGESFYIFPHVVDIATVEKCRVKKVLNAPKVRRGLHDFAIKYPNCHNFITSF</sequence>
<feature type="compositionally biased region" description="Basic residues" evidence="1">
    <location>
        <begin position="141"/>
        <end position="151"/>
    </location>
</feature>
<dbReference type="InterPro" id="IPR004875">
    <property type="entry name" value="DDE_SF_endonuclease_dom"/>
</dbReference>
<gene>
    <name evidence="3" type="ORF">PPYR_00793</name>
</gene>
<reference evidence="3 4" key="1">
    <citation type="journal article" date="2018" name="Elife">
        <title>Firefly genomes illuminate parallel origins of bioluminescence in beetles.</title>
        <authorList>
            <person name="Fallon T.R."/>
            <person name="Lower S.E."/>
            <person name="Chang C.H."/>
            <person name="Bessho-Uehara M."/>
            <person name="Martin G.J."/>
            <person name="Bewick A.J."/>
            <person name="Behringer M."/>
            <person name="Debat H.J."/>
            <person name="Wong I."/>
            <person name="Day J.C."/>
            <person name="Suvorov A."/>
            <person name="Silva C.J."/>
            <person name="Stanger-Hall K.F."/>
            <person name="Hall D.W."/>
            <person name="Schmitz R.J."/>
            <person name="Nelson D.R."/>
            <person name="Lewis S.M."/>
            <person name="Shigenobu S."/>
            <person name="Bybee S.M."/>
            <person name="Larracuente A.M."/>
            <person name="Oba Y."/>
            <person name="Weng J.K."/>
        </authorList>
    </citation>
    <scope>NUCLEOTIDE SEQUENCE [LARGE SCALE GENOMIC DNA]</scope>
    <source>
        <strain evidence="3">1611_PpyrPB1</strain>
        <tissue evidence="3">Whole body</tissue>
    </source>
</reference>
<dbReference type="Pfam" id="PF03184">
    <property type="entry name" value="DDE_1"/>
    <property type="match status" value="1"/>
</dbReference>